<evidence type="ECO:0000313" key="5">
    <source>
        <dbReference type="Proteomes" id="UP001165122"/>
    </source>
</evidence>
<dbReference type="FunFam" id="3.10.110.10:FF:000050">
    <property type="entry name" value="eIF-2-alpha kinase GCN2"/>
    <property type="match status" value="1"/>
</dbReference>
<dbReference type="Proteomes" id="UP001165122">
    <property type="component" value="Unassembled WGS sequence"/>
</dbReference>
<feature type="coiled-coil region" evidence="1">
    <location>
        <begin position="192"/>
        <end position="219"/>
    </location>
</feature>
<protein>
    <recommendedName>
        <fullName evidence="3">RWD domain-containing protein</fullName>
    </recommendedName>
</protein>
<dbReference type="PANTHER" id="PTHR12292">
    <property type="entry name" value="RWD DOMAIN-CONTAINING PROTEIN"/>
    <property type="match status" value="1"/>
</dbReference>
<feature type="region of interest" description="Disordered" evidence="2">
    <location>
        <begin position="247"/>
        <end position="296"/>
    </location>
</feature>
<dbReference type="GO" id="GO:0009893">
    <property type="term" value="P:positive regulation of metabolic process"/>
    <property type="evidence" value="ECO:0007669"/>
    <property type="project" value="UniProtKB-ARBA"/>
</dbReference>
<evidence type="ECO:0000256" key="2">
    <source>
        <dbReference type="SAM" id="MobiDB-lite"/>
    </source>
</evidence>
<feature type="coiled-coil region" evidence="1">
    <location>
        <begin position="129"/>
        <end position="166"/>
    </location>
</feature>
<dbReference type="Pfam" id="PF05773">
    <property type="entry name" value="RWD"/>
    <property type="match status" value="1"/>
</dbReference>
<dbReference type="InterPro" id="IPR006575">
    <property type="entry name" value="RWD_dom"/>
</dbReference>
<dbReference type="SUPFAM" id="SSF54495">
    <property type="entry name" value="UBC-like"/>
    <property type="match status" value="1"/>
</dbReference>
<dbReference type="GO" id="GO:0051246">
    <property type="term" value="P:regulation of protein metabolic process"/>
    <property type="evidence" value="ECO:0007669"/>
    <property type="project" value="UniProtKB-ARBA"/>
</dbReference>
<gene>
    <name evidence="4" type="ORF">TrLO_g13204</name>
</gene>
<reference evidence="5" key="1">
    <citation type="journal article" date="2023" name="Commun. Biol.">
        <title>Genome analysis of Parmales, the sister group of diatoms, reveals the evolutionary specialization of diatoms from phago-mixotrophs to photoautotrophs.</title>
        <authorList>
            <person name="Ban H."/>
            <person name="Sato S."/>
            <person name="Yoshikawa S."/>
            <person name="Yamada K."/>
            <person name="Nakamura Y."/>
            <person name="Ichinomiya M."/>
            <person name="Sato N."/>
            <person name="Blanc-Mathieu R."/>
            <person name="Endo H."/>
            <person name="Kuwata A."/>
            <person name="Ogata H."/>
        </authorList>
    </citation>
    <scope>NUCLEOTIDE SEQUENCE [LARGE SCALE GENOMIC DNA]</scope>
    <source>
        <strain evidence="5">NIES 3700</strain>
    </source>
</reference>
<keyword evidence="1" id="KW-0175">Coiled coil</keyword>
<name>A0A9W7CBX6_9STRA</name>
<keyword evidence="5" id="KW-1185">Reference proteome</keyword>
<dbReference type="SMART" id="SM00591">
    <property type="entry name" value="RWD"/>
    <property type="match status" value="1"/>
</dbReference>
<dbReference type="Gene3D" id="3.10.110.10">
    <property type="entry name" value="Ubiquitin Conjugating Enzyme"/>
    <property type="match status" value="1"/>
</dbReference>
<organism evidence="4 5">
    <name type="scientific">Triparma laevis f. longispina</name>
    <dbReference type="NCBI Taxonomy" id="1714387"/>
    <lineage>
        <taxon>Eukaryota</taxon>
        <taxon>Sar</taxon>
        <taxon>Stramenopiles</taxon>
        <taxon>Ochrophyta</taxon>
        <taxon>Bolidophyceae</taxon>
        <taxon>Parmales</taxon>
        <taxon>Triparmaceae</taxon>
        <taxon>Triparma</taxon>
    </lineage>
</organism>
<sequence>MDYAEEQEMEFEALESIFLSDFVKIDTSHVTIKLIPLQGEGDDVNFVGVTLDVVLPETYPEVVPQIDVVLDKGLALDQKPVLTSIVNETCTENEGMPVLFTVAEAIREWLAEHNVEGQDDGSMYAQMMRREADKKAMEKEKVKVQYEEQNSKVEITEAEKEEALLLQKRKEGTPCTAPNFLAWKEKFDLEIKETKERELEEISKEASKAEAVKREAEEERLTGFEIFSSKTGGVVDMKALEARAAELEGAEGDEGEEGVEEDLFLEDEDEDFSDMDFDSDEEEEDGEEEEEDDVDI</sequence>
<dbReference type="EMBL" id="BRXW01000107">
    <property type="protein sequence ID" value="GMI06995.1"/>
    <property type="molecule type" value="Genomic_DNA"/>
</dbReference>
<dbReference type="AlphaFoldDB" id="A0A9W7CBX6"/>
<proteinExistence type="predicted"/>
<dbReference type="InterPro" id="IPR040213">
    <property type="entry name" value="GIR2-like"/>
</dbReference>
<dbReference type="PROSITE" id="PS50908">
    <property type="entry name" value="RWD"/>
    <property type="match status" value="1"/>
</dbReference>
<dbReference type="GO" id="GO:0010468">
    <property type="term" value="P:regulation of gene expression"/>
    <property type="evidence" value="ECO:0007669"/>
    <property type="project" value="UniProtKB-ARBA"/>
</dbReference>
<comment type="caution">
    <text evidence="4">The sequence shown here is derived from an EMBL/GenBank/DDBJ whole genome shotgun (WGS) entry which is preliminary data.</text>
</comment>
<dbReference type="GO" id="GO:0033554">
    <property type="term" value="P:cellular response to stress"/>
    <property type="evidence" value="ECO:0007669"/>
    <property type="project" value="UniProtKB-ARBA"/>
</dbReference>
<dbReference type="CDD" id="cd23823">
    <property type="entry name" value="RWD_GCN2"/>
    <property type="match status" value="1"/>
</dbReference>
<dbReference type="InterPro" id="IPR016135">
    <property type="entry name" value="UBQ-conjugating_enzyme/RWD"/>
</dbReference>
<dbReference type="OrthoDB" id="277175at2759"/>
<evidence type="ECO:0000313" key="4">
    <source>
        <dbReference type="EMBL" id="GMI06995.1"/>
    </source>
</evidence>
<evidence type="ECO:0000256" key="1">
    <source>
        <dbReference type="SAM" id="Coils"/>
    </source>
</evidence>
<evidence type="ECO:0000259" key="3">
    <source>
        <dbReference type="PROSITE" id="PS50908"/>
    </source>
</evidence>
<feature type="domain" description="RWD" evidence="3">
    <location>
        <begin position="9"/>
        <end position="113"/>
    </location>
</feature>
<feature type="compositionally biased region" description="Acidic residues" evidence="2">
    <location>
        <begin position="248"/>
        <end position="296"/>
    </location>
</feature>
<accession>A0A9W7CBX6</accession>